<dbReference type="PANTHER" id="PTHR30272">
    <property type="entry name" value="3-HYDROXYACYL-[ACYL-CARRIER-PROTEIN] DEHYDRATASE"/>
    <property type="match status" value="1"/>
</dbReference>
<keyword evidence="4" id="KW-1185">Reference proteome</keyword>
<dbReference type="InterPro" id="IPR029069">
    <property type="entry name" value="HotDog_dom_sf"/>
</dbReference>
<comment type="caution">
    <text evidence="3">The sequence shown here is derived from an EMBL/GenBank/DDBJ whole genome shotgun (WGS) entry which is preliminary data.</text>
</comment>
<sequence length="165" mass="17910">MKDIAAITSVVPHRHPALLVDRIAEIEPGRRLVAYKAVTLAEPAYRDVPEDAANEEYDYPLGQLLESWAQCAVLLSCWERPNANVLDGQVVLLARTRDVRVLGPVRPGSVVVHEVTMVRALGDSFITSGRSTVDGHPVLEVGQLTLALRPAELLRAPGSTTDGRS</sequence>
<accession>A0A372ZRL6</accession>
<dbReference type="InterPro" id="IPR013114">
    <property type="entry name" value="FabA_FabZ"/>
</dbReference>
<protein>
    <submittedName>
        <fullName evidence="3">3-hydroxyacyl-ACP dehydratase</fullName>
    </submittedName>
</protein>
<name>A0A372ZRL6_9ACTN</name>
<comment type="similarity">
    <text evidence="1">Belongs to the thioester dehydratase family. FabZ subfamily.</text>
</comment>
<proteinExistence type="inferred from homology"/>
<dbReference type="AlphaFoldDB" id="A0A372ZRL6"/>
<organism evidence="3 4">
    <name type="scientific">Kitasatospora xanthocidica</name>
    <dbReference type="NCBI Taxonomy" id="83382"/>
    <lineage>
        <taxon>Bacteria</taxon>
        <taxon>Bacillati</taxon>
        <taxon>Actinomycetota</taxon>
        <taxon>Actinomycetes</taxon>
        <taxon>Kitasatosporales</taxon>
        <taxon>Streptomycetaceae</taxon>
        <taxon>Kitasatospora</taxon>
    </lineage>
</organism>
<dbReference type="EMBL" id="QVIG01000001">
    <property type="protein sequence ID" value="RGD58539.1"/>
    <property type="molecule type" value="Genomic_DNA"/>
</dbReference>
<reference evidence="3 4" key="1">
    <citation type="submission" date="2018-08" db="EMBL/GenBank/DDBJ databases">
        <title>Diversity &amp; Physiological Properties of Lignin-Decomposing Actinobacteria from Soil.</title>
        <authorList>
            <person name="Roh S.G."/>
            <person name="Kim S.B."/>
        </authorList>
    </citation>
    <scope>NUCLEOTIDE SEQUENCE [LARGE SCALE GENOMIC DNA]</scope>
    <source>
        <strain evidence="3 4">MMS17-GH009</strain>
    </source>
</reference>
<gene>
    <name evidence="3" type="ORF">DR950_12760</name>
</gene>
<evidence type="ECO:0000256" key="2">
    <source>
        <dbReference type="ARBA" id="ARBA00023239"/>
    </source>
</evidence>
<evidence type="ECO:0000313" key="3">
    <source>
        <dbReference type="EMBL" id="RGD58539.1"/>
    </source>
</evidence>
<dbReference type="PANTHER" id="PTHR30272:SF1">
    <property type="entry name" value="3-HYDROXYACYL-[ACYL-CARRIER-PROTEIN] DEHYDRATASE"/>
    <property type="match status" value="1"/>
</dbReference>
<evidence type="ECO:0000313" key="4">
    <source>
        <dbReference type="Proteomes" id="UP000263377"/>
    </source>
</evidence>
<dbReference type="RefSeq" id="WP_049655093.1">
    <property type="nucleotide sequence ID" value="NZ_QVIG01000001.1"/>
</dbReference>
<evidence type="ECO:0000256" key="1">
    <source>
        <dbReference type="ARBA" id="ARBA00009174"/>
    </source>
</evidence>
<dbReference type="Proteomes" id="UP000263377">
    <property type="component" value="Unassembled WGS sequence"/>
</dbReference>
<keyword evidence="2" id="KW-0456">Lyase</keyword>
<dbReference type="GO" id="GO:0016829">
    <property type="term" value="F:lyase activity"/>
    <property type="evidence" value="ECO:0007669"/>
    <property type="project" value="UniProtKB-KW"/>
</dbReference>
<dbReference type="Gene3D" id="3.10.129.10">
    <property type="entry name" value="Hotdog Thioesterase"/>
    <property type="match status" value="1"/>
</dbReference>
<dbReference type="SUPFAM" id="SSF54637">
    <property type="entry name" value="Thioesterase/thiol ester dehydrase-isomerase"/>
    <property type="match status" value="1"/>
</dbReference>